<evidence type="ECO:0000256" key="4">
    <source>
        <dbReference type="ARBA" id="ARBA00023014"/>
    </source>
</evidence>
<reference evidence="7 8" key="1">
    <citation type="journal article" date="2019" name="Front. Microbiol.">
        <title>Ammonia Oxidation by the Arctic Terrestrial Thaumarchaeote Candidatus Nitrosocosmicus arcticus Is Stimulated by Increasing Temperatures.</title>
        <authorList>
            <person name="Alves R.J.E."/>
            <person name="Kerou M."/>
            <person name="Zappe A."/>
            <person name="Bittner R."/>
            <person name="Abby S.S."/>
            <person name="Schmidt H.A."/>
            <person name="Pfeifer K."/>
            <person name="Schleper C."/>
        </authorList>
    </citation>
    <scope>NUCLEOTIDE SEQUENCE [LARGE SCALE GENOMIC DNA]</scope>
    <source>
        <strain evidence="7 8">Kfb</strain>
    </source>
</reference>
<dbReference type="Gene3D" id="2.102.10.10">
    <property type="entry name" value="Rieske [2Fe-2S] iron-sulphur domain"/>
    <property type="match status" value="1"/>
</dbReference>
<dbReference type="Proteomes" id="UP000315289">
    <property type="component" value="Unassembled WGS sequence"/>
</dbReference>
<sequence length="102" mass="11283">MTKFLVDKAANIPEGKLKNITAGGKEIVIANVEGEYYAINDICTHAGAELHEGVLEGNELVCPWHGAKWNVQTGDLIWFPQKLKNQQSYNVVVEGDNVFVEI</sequence>
<dbReference type="Pfam" id="PF00355">
    <property type="entry name" value="Rieske"/>
    <property type="match status" value="1"/>
</dbReference>
<keyword evidence="3" id="KW-0408">Iron</keyword>
<organism evidence="7 8">
    <name type="scientific">Candidatus Nitrosocosmicus arcticus</name>
    <dbReference type="NCBI Taxonomy" id="2035267"/>
    <lineage>
        <taxon>Archaea</taxon>
        <taxon>Nitrososphaerota</taxon>
        <taxon>Nitrososphaeria</taxon>
        <taxon>Nitrososphaerales</taxon>
        <taxon>Nitrososphaeraceae</taxon>
        <taxon>Candidatus Nitrosocosmicus</taxon>
    </lineage>
</organism>
<dbReference type="RefSeq" id="WP_144733902.1">
    <property type="nucleotide sequence ID" value="NZ_ML675590.1"/>
</dbReference>
<name>A0A557SSG4_9ARCH</name>
<comment type="cofactor">
    <cofactor evidence="5">
        <name>[2Fe-2S] cluster</name>
        <dbReference type="ChEBI" id="CHEBI:190135"/>
    </cofactor>
</comment>
<proteinExistence type="predicted"/>
<evidence type="ECO:0000256" key="5">
    <source>
        <dbReference type="ARBA" id="ARBA00034078"/>
    </source>
</evidence>
<gene>
    <name evidence="7" type="ORF">NARC_150138</name>
</gene>
<evidence type="ECO:0000313" key="8">
    <source>
        <dbReference type="Proteomes" id="UP000315289"/>
    </source>
</evidence>
<keyword evidence="8" id="KW-1185">Reference proteome</keyword>
<evidence type="ECO:0000313" key="7">
    <source>
        <dbReference type="EMBL" id="TVP39544.1"/>
    </source>
</evidence>
<dbReference type="PANTHER" id="PTHR21496">
    <property type="entry name" value="FERREDOXIN-RELATED"/>
    <property type="match status" value="1"/>
</dbReference>
<evidence type="ECO:0000256" key="1">
    <source>
        <dbReference type="ARBA" id="ARBA00022714"/>
    </source>
</evidence>
<comment type="caution">
    <text evidence="7">The sequence shown here is derived from an EMBL/GenBank/DDBJ whole genome shotgun (WGS) entry which is preliminary data.</text>
</comment>
<dbReference type="PANTHER" id="PTHR21496:SF0">
    <property type="entry name" value="RIESKE DOMAIN-CONTAINING PROTEIN"/>
    <property type="match status" value="1"/>
</dbReference>
<dbReference type="OrthoDB" id="6837at2157"/>
<dbReference type="PROSITE" id="PS51296">
    <property type="entry name" value="RIESKE"/>
    <property type="match status" value="1"/>
</dbReference>
<evidence type="ECO:0000256" key="3">
    <source>
        <dbReference type="ARBA" id="ARBA00023004"/>
    </source>
</evidence>
<dbReference type="EMBL" id="VOAH01000015">
    <property type="protein sequence ID" value="TVP39544.1"/>
    <property type="molecule type" value="Genomic_DNA"/>
</dbReference>
<protein>
    <submittedName>
        <fullName evidence="7">Rieske [2Fe-2S] iron-sulfur domain protein</fullName>
    </submittedName>
</protein>
<dbReference type="GO" id="GO:0051537">
    <property type="term" value="F:2 iron, 2 sulfur cluster binding"/>
    <property type="evidence" value="ECO:0007669"/>
    <property type="project" value="UniProtKB-KW"/>
</dbReference>
<accession>A0A557SSG4</accession>
<dbReference type="InterPro" id="IPR036922">
    <property type="entry name" value="Rieske_2Fe-2S_sf"/>
</dbReference>
<keyword evidence="2" id="KW-0479">Metal-binding</keyword>
<dbReference type="InterPro" id="IPR017941">
    <property type="entry name" value="Rieske_2Fe-2S"/>
</dbReference>
<dbReference type="SUPFAM" id="SSF50022">
    <property type="entry name" value="ISP domain"/>
    <property type="match status" value="1"/>
</dbReference>
<dbReference type="AlphaFoldDB" id="A0A557SSG4"/>
<dbReference type="GO" id="GO:0046872">
    <property type="term" value="F:metal ion binding"/>
    <property type="evidence" value="ECO:0007669"/>
    <property type="project" value="UniProtKB-KW"/>
</dbReference>
<keyword evidence="1" id="KW-0001">2Fe-2S</keyword>
<evidence type="ECO:0000259" key="6">
    <source>
        <dbReference type="PROSITE" id="PS51296"/>
    </source>
</evidence>
<evidence type="ECO:0000256" key="2">
    <source>
        <dbReference type="ARBA" id="ARBA00022723"/>
    </source>
</evidence>
<feature type="domain" description="Rieske" evidence="6">
    <location>
        <begin position="4"/>
        <end position="100"/>
    </location>
</feature>
<keyword evidence="4" id="KW-0411">Iron-sulfur</keyword>